<reference evidence="2" key="1">
    <citation type="submission" date="2021-03" db="EMBL/GenBank/DDBJ databases">
        <title>Draft genome sequence of rust myrtle Austropuccinia psidii MF-1, a brazilian biotype.</title>
        <authorList>
            <person name="Quecine M.C."/>
            <person name="Pachon D.M.R."/>
            <person name="Bonatelli M.L."/>
            <person name="Correr F.H."/>
            <person name="Franceschini L.M."/>
            <person name="Leite T.F."/>
            <person name="Margarido G.R.A."/>
            <person name="Almeida C.A."/>
            <person name="Ferrarezi J.A."/>
            <person name="Labate C.A."/>
        </authorList>
    </citation>
    <scope>NUCLEOTIDE SEQUENCE</scope>
    <source>
        <strain evidence="2">MF-1</strain>
    </source>
</reference>
<name>A0A9Q3L1A1_9BASI</name>
<dbReference type="Proteomes" id="UP000765509">
    <property type="component" value="Unassembled WGS sequence"/>
</dbReference>
<dbReference type="EMBL" id="AVOT02145599">
    <property type="protein sequence ID" value="MBW0591915.1"/>
    <property type="molecule type" value="Genomic_DNA"/>
</dbReference>
<feature type="region of interest" description="Disordered" evidence="1">
    <location>
        <begin position="1"/>
        <end position="42"/>
    </location>
</feature>
<evidence type="ECO:0000256" key="1">
    <source>
        <dbReference type="SAM" id="MobiDB-lite"/>
    </source>
</evidence>
<evidence type="ECO:0000313" key="2">
    <source>
        <dbReference type="EMBL" id="MBW0591915.1"/>
    </source>
</evidence>
<feature type="compositionally biased region" description="Basic residues" evidence="1">
    <location>
        <begin position="30"/>
        <end position="42"/>
    </location>
</feature>
<proteinExistence type="predicted"/>
<organism evidence="2 3">
    <name type="scientific">Austropuccinia psidii MF-1</name>
    <dbReference type="NCBI Taxonomy" id="1389203"/>
    <lineage>
        <taxon>Eukaryota</taxon>
        <taxon>Fungi</taxon>
        <taxon>Dikarya</taxon>
        <taxon>Basidiomycota</taxon>
        <taxon>Pucciniomycotina</taxon>
        <taxon>Pucciniomycetes</taxon>
        <taxon>Pucciniales</taxon>
        <taxon>Sphaerophragmiaceae</taxon>
        <taxon>Austropuccinia</taxon>
    </lineage>
</organism>
<keyword evidence="3" id="KW-1185">Reference proteome</keyword>
<evidence type="ECO:0000313" key="3">
    <source>
        <dbReference type="Proteomes" id="UP000765509"/>
    </source>
</evidence>
<accession>A0A9Q3L1A1</accession>
<gene>
    <name evidence="2" type="ORF">O181_131630</name>
</gene>
<dbReference type="AlphaFoldDB" id="A0A9Q3L1A1"/>
<protein>
    <submittedName>
        <fullName evidence="2">Uncharacterized protein</fullName>
    </submittedName>
</protein>
<comment type="caution">
    <text evidence="2">The sequence shown here is derived from an EMBL/GenBank/DDBJ whole genome shotgun (WGS) entry which is preliminary data.</text>
</comment>
<sequence length="103" mass="11501">MTPTLDKEGTVASTSSKPHPEVSKDNPNRPQKKKGPPRTIRARTKAKKIGTDLTHKDTGSSNWNLQSWTVSSIWPELLWNLQPKSRKGLTGPFHANNTRNTIC</sequence>
<feature type="compositionally biased region" description="Basic and acidic residues" evidence="1">
    <location>
        <begin position="18"/>
        <end position="27"/>
    </location>
</feature>